<dbReference type="SUPFAM" id="SSF54001">
    <property type="entry name" value="Cysteine proteinases"/>
    <property type="match status" value="1"/>
</dbReference>
<dbReference type="InterPro" id="IPR013128">
    <property type="entry name" value="Peptidase_C1A"/>
</dbReference>
<proteinExistence type="inferred from homology"/>
<dbReference type="EMBL" id="CAUJNA010003309">
    <property type="protein sequence ID" value="CAJ1398793.1"/>
    <property type="molecule type" value="Genomic_DNA"/>
</dbReference>
<evidence type="ECO:0000256" key="1">
    <source>
        <dbReference type="ARBA" id="ARBA00008455"/>
    </source>
</evidence>
<keyword evidence="4" id="KW-0812">Transmembrane</keyword>
<evidence type="ECO:0000313" key="7">
    <source>
        <dbReference type="Proteomes" id="UP001178507"/>
    </source>
</evidence>
<dbReference type="InterPro" id="IPR000668">
    <property type="entry name" value="Peptidase_C1A_C"/>
</dbReference>
<evidence type="ECO:0000256" key="4">
    <source>
        <dbReference type="SAM" id="Phobius"/>
    </source>
</evidence>
<evidence type="ECO:0000259" key="5">
    <source>
        <dbReference type="SMART" id="SM00645"/>
    </source>
</evidence>
<protein>
    <recommendedName>
        <fullName evidence="5">Peptidase C1A papain C-terminal domain-containing protein</fullName>
    </recommendedName>
</protein>
<feature type="region of interest" description="Disordered" evidence="3">
    <location>
        <begin position="319"/>
        <end position="360"/>
    </location>
</feature>
<organism evidence="6 7">
    <name type="scientific">Effrenium voratum</name>
    <dbReference type="NCBI Taxonomy" id="2562239"/>
    <lineage>
        <taxon>Eukaryota</taxon>
        <taxon>Sar</taxon>
        <taxon>Alveolata</taxon>
        <taxon>Dinophyceae</taxon>
        <taxon>Suessiales</taxon>
        <taxon>Symbiodiniaceae</taxon>
        <taxon>Effrenium</taxon>
    </lineage>
</organism>
<evidence type="ECO:0000256" key="2">
    <source>
        <dbReference type="ARBA" id="ARBA00023145"/>
    </source>
</evidence>
<name>A0AA36J388_9DINO</name>
<dbReference type="AlphaFoldDB" id="A0AA36J388"/>
<dbReference type="Proteomes" id="UP001178507">
    <property type="component" value="Unassembled WGS sequence"/>
</dbReference>
<feature type="domain" description="Peptidase C1A papain C-terminal" evidence="5">
    <location>
        <begin position="110"/>
        <end position="327"/>
    </location>
</feature>
<keyword evidence="4" id="KW-0472">Membrane</keyword>
<dbReference type="SMART" id="SM00645">
    <property type="entry name" value="Pept_C1"/>
    <property type="match status" value="1"/>
</dbReference>
<keyword evidence="4" id="KW-1133">Transmembrane helix</keyword>
<dbReference type="PANTHER" id="PTHR12411">
    <property type="entry name" value="CYSTEINE PROTEASE FAMILY C1-RELATED"/>
    <property type="match status" value="1"/>
</dbReference>
<gene>
    <name evidence="6" type="ORF">EVOR1521_LOCUS22463</name>
</gene>
<keyword evidence="7" id="KW-1185">Reference proteome</keyword>
<dbReference type="Pfam" id="PF00112">
    <property type="entry name" value="Peptidase_C1"/>
    <property type="match status" value="1"/>
</dbReference>
<sequence>MAPSVDERVKVARARRRDAKTQSYTWWIAGTATTVLFACAAVIVSPDGGPFETPVNDASFIAHLQHNARWQAGEVPFFKGWTIGDVQRLSGIRVSNQGGIPECSLPEVDVPESFDARQRWPRCFPPVFEMGNCSASWALAAAASVSHRLCISNRPSRLSAQQLLSCEREFGQGCDGGSLDTVWKYMKQSGLVTEHCFPYQAADDVPCATCGTEEPNRVASVCKVSTAGSIRREIFLNGPVLAPVMLMNDFLLYRGGIYQETRTASQLVTPDRQRQLHAVTLLGWGIDGEQEYWIIENSFGQGWGEDGYAKVKRDGVLLEEPGARPPNGRRTAAERPPNGRRTAAERPPNGRRTAAELPTGEYSVLRSMPRFVFAGTPANPKVLNFGGR</sequence>
<keyword evidence="2" id="KW-0865">Zymogen</keyword>
<comment type="similarity">
    <text evidence="1">Belongs to the peptidase C1 family.</text>
</comment>
<feature type="transmembrane region" description="Helical" evidence="4">
    <location>
        <begin position="24"/>
        <end position="44"/>
    </location>
</feature>
<dbReference type="InterPro" id="IPR038765">
    <property type="entry name" value="Papain-like_cys_pep_sf"/>
</dbReference>
<dbReference type="Gene3D" id="3.90.70.10">
    <property type="entry name" value="Cysteine proteinases"/>
    <property type="match status" value="1"/>
</dbReference>
<accession>A0AA36J388</accession>
<dbReference type="GO" id="GO:0006508">
    <property type="term" value="P:proteolysis"/>
    <property type="evidence" value="ECO:0007669"/>
    <property type="project" value="InterPro"/>
</dbReference>
<reference evidence="6" key="1">
    <citation type="submission" date="2023-08" db="EMBL/GenBank/DDBJ databases">
        <authorList>
            <person name="Chen Y."/>
            <person name="Shah S."/>
            <person name="Dougan E. K."/>
            <person name="Thang M."/>
            <person name="Chan C."/>
        </authorList>
    </citation>
    <scope>NUCLEOTIDE SEQUENCE</scope>
</reference>
<dbReference type="GO" id="GO:0008234">
    <property type="term" value="F:cysteine-type peptidase activity"/>
    <property type="evidence" value="ECO:0007669"/>
    <property type="project" value="InterPro"/>
</dbReference>
<evidence type="ECO:0000256" key="3">
    <source>
        <dbReference type="SAM" id="MobiDB-lite"/>
    </source>
</evidence>
<evidence type="ECO:0000313" key="6">
    <source>
        <dbReference type="EMBL" id="CAJ1398793.1"/>
    </source>
</evidence>
<comment type="caution">
    <text evidence="6">The sequence shown here is derived from an EMBL/GenBank/DDBJ whole genome shotgun (WGS) entry which is preliminary data.</text>
</comment>